<reference evidence="1 2" key="1">
    <citation type="submission" date="2017-06" db="EMBL/GenBank/DDBJ databases">
        <title>Genome Sequencing of the methanotroph Methylovulum psychrotolerants str. HV10-M2 isolated from a high-altitude environment.</title>
        <authorList>
            <person name="Mateos-Rivera A."/>
        </authorList>
    </citation>
    <scope>NUCLEOTIDE SEQUENCE [LARGE SCALE GENOMIC DNA]</scope>
    <source>
        <strain evidence="1 2">HV10_M2</strain>
    </source>
</reference>
<protein>
    <submittedName>
        <fullName evidence="1">Uncharacterized protein</fullName>
    </submittedName>
</protein>
<gene>
    <name evidence="1" type="ORF">CEK71_15290</name>
</gene>
<dbReference type="KEGG" id="mpsy:CEK71_15290"/>
<dbReference type="AlphaFoldDB" id="A0A1Z4C1D6"/>
<dbReference type="Proteomes" id="UP000197019">
    <property type="component" value="Chromosome"/>
</dbReference>
<evidence type="ECO:0000313" key="2">
    <source>
        <dbReference type="Proteomes" id="UP000197019"/>
    </source>
</evidence>
<evidence type="ECO:0000313" key="1">
    <source>
        <dbReference type="EMBL" id="ASF47321.1"/>
    </source>
</evidence>
<proteinExistence type="predicted"/>
<accession>A0A1Z4C1D6</accession>
<organism evidence="1 2">
    <name type="scientific">Methylovulum psychrotolerans</name>
    <dbReference type="NCBI Taxonomy" id="1704499"/>
    <lineage>
        <taxon>Bacteria</taxon>
        <taxon>Pseudomonadati</taxon>
        <taxon>Pseudomonadota</taxon>
        <taxon>Gammaproteobacteria</taxon>
        <taxon>Methylococcales</taxon>
        <taxon>Methylococcaceae</taxon>
        <taxon>Methylovulum</taxon>
    </lineage>
</organism>
<dbReference type="EMBL" id="CP022129">
    <property type="protein sequence ID" value="ASF47321.1"/>
    <property type="molecule type" value="Genomic_DNA"/>
</dbReference>
<name>A0A1Z4C1D6_9GAMM</name>
<sequence>MNLKIIEKHFGSHLEKYWQLSDIAPFLFVYIELLLLFKNELSQVELNVVLERQKQLRGEEFTDNGFDELMNLSRKEVDRDIGNNTSTTRKGMLNRLLFCALLDTEENDFFYLTEPVFEFVRKMEISPDQLKRILESAFVGLKI</sequence>
<dbReference type="OrthoDB" id="9953846at2"/>
<dbReference type="RefSeq" id="WP_088620193.1">
    <property type="nucleotide sequence ID" value="NZ_CP022129.1"/>
</dbReference>
<keyword evidence="2" id="KW-1185">Reference proteome</keyword>